<dbReference type="Pfam" id="PF05639">
    <property type="entry name" value="Pup"/>
    <property type="match status" value="1"/>
</dbReference>
<keyword evidence="7" id="KW-1185">Reference proteome</keyword>
<evidence type="ECO:0000256" key="5">
    <source>
        <dbReference type="SAM" id="MobiDB-lite"/>
    </source>
</evidence>
<accession>A0ABW3XQN7</accession>
<dbReference type="RefSeq" id="WP_381242566.1">
    <property type="nucleotide sequence ID" value="NZ_JBHSKH010000124.1"/>
</dbReference>
<comment type="similarity">
    <text evidence="2">Belongs to the prokaryotic ubiquitin-like protein family.</text>
</comment>
<dbReference type="EMBL" id="JBHTMM010000085">
    <property type="protein sequence ID" value="MFD1311625.1"/>
    <property type="molecule type" value="Genomic_DNA"/>
</dbReference>
<reference evidence="7" key="1">
    <citation type="journal article" date="2019" name="Int. J. Syst. Evol. Microbiol.">
        <title>The Global Catalogue of Microorganisms (GCM) 10K type strain sequencing project: providing services to taxonomists for standard genome sequencing and annotation.</title>
        <authorList>
            <consortium name="The Broad Institute Genomics Platform"/>
            <consortium name="The Broad Institute Genome Sequencing Center for Infectious Disease"/>
            <person name="Wu L."/>
            <person name="Ma J."/>
        </authorList>
    </citation>
    <scope>NUCLEOTIDE SEQUENCE [LARGE SCALE GENOMIC DNA]</scope>
    <source>
        <strain evidence="7">CGMCC 4.7020</strain>
    </source>
</reference>
<evidence type="ECO:0000256" key="2">
    <source>
        <dbReference type="ARBA" id="ARBA00010616"/>
    </source>
</evidence>
<evidence type="ECO:0000256" key="4">
    <source>
        <dbReference type="ARBA" id="ARBA00032321"/>
    </source>
</evidence>
<dbReference type="Proteomes" id="UP001597058">
    <property type="component" value="Unassembled WGS sequence"/>
</dbReference>
<gene>
    <name evidence="6" type="ORF">ACFQ5X_38195</name>
</gene>
<sequence length="72" mass="8257">MQRREEHRRQEDSRDEDVPAEVGDQPAARDSKISSDTDDLLDEIDDLLKRDGLDEEVNAQEFVRGFVQKGGQ</sequence>
<organism evidence="6 7">
    <name type="scientific">Streptomyces kaempferi</name>
    <dbReference type="NCBI Taxonomy" id="333725"/>
    <lineage>
        <taxon>Bacteria</taxon>
        <taxon>Bacillati</taxon>
        <taxon>Actinomycetota</taxon>
        <taxon>Actinomycetes</taxon>
        <taxon>Kitasatosporales</taxon>
        <taxon>Streptomycetaceae</taxon>
        <taxon>Streptomyces</taxon>
    </lineage>
</organism>
<protein>
    <recommendedName>
        <fullName evidence="3">Prokaryotic ubiquitin-like protein Pup</fullName>
    </recommendedName>
    <alternativeName>
        <fullName evidence="4">Bacterial ubiquitin-like modifier</fullName>
    </alternativeName>
</protein>
<comment type="pathway">
    <text evidence="1">Protein degradation; proteasomal Pup-dependent pathway.</text>
</comment>
<comment type="caution">
    <text evidence="6">The sequence shown here is derived from an EMBL/GenBank/DDBJ whole genome shotgun (WGS) entry which is preliminary data.</text>
</comment>
<evidence type="ECO:0000313" key="6">
    <source>
        <dbReference type="EMBL" id="MFD1311625.1"/>
    </source>
</evidence>
<name>A0ABW3XQN7_9ACTN</name>
<feature type="region of interest" description="Disordered" evidence="5">
    <location>
        <begin position="1"/>
        <end position="39"/>
    </location>
</feature>
<dbReference type="NCBIfam" id="TIGR03687">
    <property type="entry name" value="pupylate_cterm"/>
    <property type="match status" value="1"/>
</dbReference>
<evidence type="ECO:0000313" key="7">
    <source>
        <dbReference type="Proteomes" id="UP001597058"/>
    </source>
</evidence>
<evidence type="ECO:0000256" key="3">
    <source>
        <dbReference type="ARBA" id="ARBA00016748"/>
    </source>
</evidence>
<evidence type="ECO:0000256" key="1">
    <source>
        <dbReference type="ARBA" id="ARBA00004707"/>
    </source>
</evidence>
<feature type="compositionally biased region" description="Basic and acidic residues" evidence="5">
    <location>
        <begin position="1"/>
        <end position="12"/>
    </location>
</feature>
<dbReference type="InterPro" id="IPR008515">
    <property type="entry name" value="Ubiquitin-like_Pup"/>
</dbReference>
<proteinExistence type="inferred from homology"/>